<dbReference type="PANTHER" id="PTHR43792">
    <property type="entry name" value="GNAT FAMILY, PUTATIVE (AFU_ORTHOLOGUE AFUA_3G00765)-RELATED-RELATED"/>
    <property type="match status" value="1"/>
</dbReference>
<dbReference type="AlphaFoldDB" id="A0A4S3M4G3"/>
<comment type="caution">
    <text evidence="2">The sequence shown here is derived from an EMBL/GenBank/DDBJ whole genome shotgun (WGS) entry which is preliminary data.</text>
</comment>
<dbReference type="EMBL" id="SSMC01000001">
    <property type="protein sequence ID" value="THD69201.1"/>
    <property type="molecule type" value="Genomic_DNA"/>
</dbReference>
<sequence length="175" mass="20364">MYLFTSQRLGFRPWIPEDVEKMHRLNINEKVMRYFPKTLSKTETKAFVDRMDLLYKQHGYCYFAVDLLETTSFIGFIGLDIKTFKADFTPIQDIGWRLAPEYWGRGHATEGAKRCMKFAREDLGWKEIYAIAPEVNTPSIAVMKKLGMEKVKAFIHPQLEEASPLQPCVLYKATL</sequence>
<keyword evidence="2" id="KW-0808">Transferase</keyword>
<dbReference type="InterPro" id="IPR000182">
    <property type="entry name" value="GNAT_dom"/>
</dbReference>
<protein>
    <submittedName>
        <fullName evidence="2">N-acetyltransferase</fullName>
    </submittedName>
</protein>
<dbReference type="OrthoDB" id="9788916at2"/>
<dbReference type="Gene3D" id="3.40.630.30">
    <property type="match status" value="1"/>
</dbReference>
<dbReference type="Proteomes" id="UP000305939">
    <property type="component" value="Unassembled WGS sequence"/>
</dbReference>
<proteinExistence type="predicted"/>
<feature type="domain" description="N-acetyltransferase" evidence="1">
    <location>
        <begin position="9"/>
        <end position="166"/>
    </location>
</feature>
<organism evidence="2 3">
    <name type="scientific">Robertkochia marina</name>
    <dbReference type="NCBI Taxonomy" id="1227945"/>
    <lineage>
        <taxon>Bacteria</taxon>
        <taxon>Pseudomonadati</taxon>
        <taxon>Bacteroidota</taxon>
        <taxon>Flavobacteriia</taxon>
        <taxon>Flavobacteriales</taxon>
        <taxon>Flavobacteriaceae</taxon>
        <taxon>Robertkochia</taxon>
    </lineage>
</organism>
<evidence type="ECO:0000313" key="2">
    <source>
        <dbReference type="EMBL" id="THD69201.1"/>
    </source>
</evidence>
<gene>
    <name evidence="2" type="ORF">E7Z59_02395</name>
</gene>
<dbReference type="RefSeq" id="WP_136334691.1">
    <property type="nucleotide sequence ID" value="NZ_QXMP01000001.1"/>
</dbReference>
<evidence type="ECO:0000259" key="1">
    <source>
        <dbReference type="PROSITE" id="PS51186"/>
    </source>
</evidence>
<dbReference type="GO" id="GO:0016747">
    <property type="term" value="F:acyltransferase activity, transferring groups other than amino-acyl groups"/>
    <property type="evidence" value="ECO:0007669"/>
    <property type="project" value="InterPro"/>
</dbReference>
<evidence type="ECO:0000313" key="3">
    <source>
        <dbReference type="Proteomes" id="UP000305939"/>
    </source>
</evidence>
<dbReference type="InterPro" id="IPR051531">
    <property type="entry name" value="N-acetyltransferase"/>
</dbReference>
<dbReference type="Pfam" id="PF13302">
    <property type="entry name" value="Acetyltransf_3"/>
    <property type="match status" value="1"/>
</dbReference>
<dbReference type="PROSITE" id="PS51186">
    <property type="entry name" value="GNAT"/>
    <property type="match status" value="1"/>
</dbReference>
<reference evidence="2 3" key="1">
    <citation type="submission" date="2019-04" db="EMBL/GenBank/DDBJ databases">
        <title>Draft genome sequence of Robertkochia marina CC-AMO-30D.</title>
        <authorList>
            <person name="Hameed A."/>
            <person name="Lin S.-Y."/>
            <person name="Shahina M."/>
            <person name="Lai W.-A."/>
            <person name="Young C.-C."/>
        </authorList>
    </citation>
    <scope>NUCLEOTIDE SEQUENCE [LARGE SCALE GENOMIC DNA]</scope>
    <source>
        <strain evidence="2 3">CC-AMO-30D</strain>
    </source>
</reference>
<dbReference type="InterPro" id="IPR016181">
    <property type="entry name" value="Acyl_CoA_acyltransferase"/>
</dbReference>
<accession>A0A4S3M4G3</accession>
<dbReference type="CDD" id="cd04301">
    <property type="entry name" value="NAT_SF"/>
    <property type="match status" value="1"/>
</dbReference>
<dbReference type="SUPFAM" id="SSF55729">
    <property type="entry name" value="Acyl-CoA N-acyltransferases (Nat)"/>
    <property type="match status" value="1"/>
</dbReference>
<keyword evidence="3" id="KW-1185">Reference proteome</keyword>
<dbReference type="PANTHER" id="PTHR43792:SF1">
    <property type="entry name" value="N-ACETYLTRANSFERASE DOMAIN-CONTAINING PROTEIN"/>
    <property type="match status" value="1"/>
</dbReference>
<name>A0A4S3M4G3_9FLAO</name>